<dbReference type="PANTHER" id="PTHR11214:SF291">
    <property type="entry name" value="HEXOSYLTRANSFERASE"/>
    <property type="match status" value="1"/>
</dbReference>
<comment type="similarity">
    <text evidence="3 13">Belongs to the glycosyltransferase 31 family.</text>
</comment>
<keyword evidence="11" id="KW-0325">Glycoprotein</keyword>
<dbReference type="FunFam" id="3.90.550.50:FF:000014">
    <property type="entry name" value="Hexosyltransferase"/>
    <property type="match status" value="1"/>
</dbReference>
<reference evidence="15" key="1">
    <citation type="thesis" date="2020" institute="ProQuest LLC" country="789 East Eisenhower Parkway, Ann Arbor, MI, USA">
        <title>Comparative Genomics and Chromosome Evolution.</title>
        <authorList>
            <person name="Mudd A.B."/>
        </authorList>
    </citation>
    <scope>NUCLEOTIDE SEQUENCE</scope>
    <source>
        <strain evidence="15">HN-11 Male</strain>
        <tissue evidence="15">Kidney and liver</tissue>
    </source>
</reference>
<organism evidence="15 16">
    <name type="scientific">Eleutherodactylus coqui</name>
    <name type="common">Puerto Rican coqui</name>
    <dbReference type="NCBI Taxonomy" id="57060"/>
    <lineage>
        <taxon>Eukaryota</taxon>
        <taxon>Metazoa</taxon>
        <taxon>Chordata</taxon>
        <taxon>Craniata</taxon>
        <taxon>Vertebrata</taxon>
        <taxon>Euteleostomi</taxon>
        <taxon>Amphibia</taxon>
        <taxon>Batrachia</taxon>
        <taxon>Anura</taxon>
        <taxon>Neobatrachia</taxon>
        <taxon>Hyloidea</taxon>
        <taxon>Eleutherodactylidae</taxon>
        <taxon>Eleutherodactylinae</taxon>
        <taxon>Eleutherodactylus</taxon>
        <taxon>Eleutherodactylus</taxon>
    </lineage>
</organism>
<evidence type="ECO:0000256" key="7">
    <source>
        <dbReference type="ARBA" id="ARBA00022968"/>
    </source>
</evidence>
<evidence type="ECO:0000256" key="13">
    <source>
        <dbReference type="RuleBase" id="RU363063"/>
    </source>
</evidence>
<evidence type="ECO:0000256" key="3">
    <source>
        <dbReference type="ARBA" id="ARBA00008661"/>
    </source>
</evidence>
<dbReference type="Proteomes" id="UP000770717">
    <property type="component" value="Unassembled WGS sequence"/>
</dbReference>
<evidence type="ECO:0000256" key="2">
    <source>
        <dbReference type="ARBA" id="ARBA00004922"/>
    </source>
</evidence>
<evidence type="ECO:0000256" key="6">
    <source>
        <dbReference type="ARBA" id="ARBA00022692"/>
    </source>
</evidence>
<keyword evidence="6" id="KW-0812">Transmembrane</keyword>
<keyword evidence="8" id="KW-1133">Transmembrane helix</keyword>
<evidence type="ECO:0000256" key="4">
    <source>
        <dbReference type="ARBA" id="ARBA00022676"/>
    </source>
</evidence>
<evidence type="ECO:0000256" key="1">
    <source>
        <dbReference type="ARBA" id="ARBA00004323"/>
    </source>
</evidence>
<evidence type="ECO:0000313" key="16">
    <source>
        <dbReference type="Proteomes" id="UP000770717"/>
    </source>
</evidence>
<dbReference type="InterPro" id="IPR002659">
    <property type="entry name" value="Glyco_trans_31"/>
</dbReference>
<dbReference type="EMBL" id="WNTK01000006">
    <property type="protein sequence ID" value="KAG9482016.1"/>
    <property type="molecule type" value="Genomic_DNA"/>
</dbReference>
<evidence type="ECO:0000256" key="8">
    <source>
        <dbReference type="ARBA" id="ARBA00022989"/>
    </source>
</evidence>
<dbReference type="GO" id="GO:0030311">
    <property type="term" value="P:poly-N-acetyllactosamine biosynthetic process"/>
    <property type="evidence" value="ECO:0007669"/>
    <property type="project" value="TreeGrafter"/>
</dbReference>
<dbReference type="EC" id="2.4.1.-" evidence="13"/>
<feature type="region of interest" description="Disordered" evidence="14">
    <location>
        <begin position="102"/>
        <end position="122"/>
    </location>
</feature>
<keyword evidence="9 13" id="KW-0333">Golgi apparatus</keyword>
<evidence type="ECO:0000256" key="9">
    <source>
        <dbReference type="ARBA" id="ARBA00023034"/>
    </source>
</evidence>
<dbReference type="GO" id="GO:0018146">
    <property type="term" value="P:keratan sulfate proteoglycan biosynthetic process"/>
    <property type="evidence" value="ECO:0007669"/>
    <property type="project" value="UniProtKB-ARBA"/>
</dbReference>
<evidence type="ECO:0000256" key="12">
    <source>
        <dbReference type="ARBA" id="ARBA00058437"/>
    </source>
</evidence>
<comment type="subcellular location">
    <subcellularLocation>
        <location evidence="1 13">Golgi apparatus membrane</location>
        <topology evidence="1 13">Single-pass type II membrane protein</topology>
    </subcellularLocation>
</comment>
<name>A0A8J6K7H9_ELECQ</name>
<protein>
    <recommendedName>
        <fullName evidence="13">Hexosyltransferase</fullName>
        <ecNumber evidence="13">2.4.1.-</ecNumber>
    </recommendedName>
</protein>
<keyword evidence="16" id="KW-1185">Reference proteome</keyword>
<dbReference type="AlphaFoldDB" id="A0A8J6K7H9"/>
<dbReference type="Pfam" id="PF01762">
    <property type="entry name" value="Galactosyl_T"/>
    <property type="match status" value="1"/>
</dbReference>
<dbReference type="PANTHER" id="PTHR11214">
    <property type="entry name" value="BETA-1,3-N-ACETYLGLUCOSAMINYLTRANSFERASE"/>
    <property type="match status" value="1"/>
</dbReference>
<evidence type="ECO:0000313" key="15">
    <source>
        <dbReference type="EMBL" id="KAG9482016.1"/>
    </source>
</evidence>
<dbReference type="OrthoDB" id="2139606at2759"/>
<dbReference type="Gene3D" id="3.90.550.50">
    <property type="match status" value="1"/>
</dbReference>
<dbReference type="GO" id="GO:0008194">
    <property type="term" value="F:UDP-glycosyltransferase activity"/>
    <property type="evidence" value="ECO:0007669"/>
    <property type="project" value="TreeGrafter"/>
</dbReference>
<gene>
    <name evidence="15" type="ORF">GDO78_010968</name>
</gene>
<evidence type="ECO:0000256" key="10">
    <source>
        <dbReference type="ARBA" id="ARBA00023136"/>
    </source>
</evidence>
<keyword evidence="7" id="KW-0735">Signal-anchor</keyword>
<keyword evidence="4 13" id="KW-0328">Glycosyltransferase</keyword>
<accession>A0A8J6K7H9</accession>
<keyword evidence="10" id="KW-0472">Membrane</keyword>
<comment type="caution">
    <text evidence="15">The sequence shown here is derived from an EMBL/GenBank/DDBJ whole genome shotgun (WGS) entry which is preliminary data.</text>
</comment>
<dbReference type="GO" id="GO:0000139">
    <property type="term" value="C:Golgi membrane"/>
    <property type="evidence" value="ECO:0007669"/>
    <property type="project" value="UniProtKB-SubCell"/>
</dbReference>
<evidence type="ECO:0000256" key="5">
    <source>
        <dbReference type="ARBA" id="ARBA00022679"/>
    </source>
</evidence>
<keyword evidence="5" id="KW-0808">Transferase</keyword>
<evidence type="ECO:0000256" key="11">
    <source>
        <dbReference type="ARBA" id="ARBA00023180"/>
    </source>
</evidence>
<proteinExistence type="inferred from homology"/>
<comment type="function">
    <text evidence="12">N-acetyl glucosamine (GlcNAc) transferase that catalyzes the transfer of GlcNAc via a beta1-&gt;3 linkage from UDP-GlcNAc to the non-reducing terminal galactose (Gal) in the linearly growing chain of N- and O-linked keratan sulfate proteoglycans. Cooperates with B4GALT4 galactosyltransferase and CHST6 and CHST1 sulfotransferases to construct and elongate mono- and disulfated disaccharide units [-&gt;3Galbeta1-&gt;4(6-sulfoGlcNAcbeta)1-&gt;] and [-&gt;3(6-sulfoGalbeta)1-&gt;4(6-sulfoGlcNAcbeta)1-&gt;] within keratan sulfate polymer. Involved in biosynthesis of N-linked keratan sulfate proteoglycans in cornea, with an impact on proteoglycan fibril organization and corneal transparency. May play a role in the maintenance of tissue architecture by suppressing cellular motility and invasion.</text>
</comment>
<dbReference type="GO" id="GO:0006493">
    <property type="term" value="P:protein O-linked glycosylation"/>
    <property type="evidence" value="ECO:0007669"/>
    <property type="project" value="TreeGrafter"/>
</dbReference>
<sequence>MHFLEIWFLPPCYADLYHLSHSHRRQGGKRVSKLSEVQPITTSTMECLFRRRRVLKTCITLSLVFATLVTIHELKLVEVGTKGSLAFHTRIMHEWLQLDNRSSRRNSKGTTSNSAPGGGDISVGLSLPPPRWDVNESKCPENTGLRRQPWFKHVDPRFQQFILHRDCRYFPLLLNHPEKCQGGVHLLIVVKSIIEQHDRREAVRKTWGMEKEVDGKKIKTLFLLGTTSIGKDHRNLQKLIEQENQIYGDILQWDFMDTFFNLTLKEVNFLKWFHIYCPNVEFIFKGDDDIFVNTENVLEFLAFKKEDPLLSSLFVGDIISRAVPIRNKQSKYYIPKELYDKPYPVYAGGGGFLMASALARNLFVASEKIQLFPIDDVFLGLCLKAIGVEPKLHPGFRTFGISKKRSSAMNRDPCFYKSLLVVHKLSSEELLKMWNTVHDEKIVCSKRVNI</sequence>
<dbReference type="GO" id="GO:0016758">
    <property type="term" value="F:hexosyltransferase activity"/>
    <property type="evidence" value="ECO:0007669"/>
    <property type="project" value="InterPro"/>
</dbReference>
<comment type="pathway">
    <text evidence="2">Protein modification; protein glycosylation.</text>
</comment>
<evidence type="ECO:0000256" key="14">
    <source>
        <dbReference type="SAM" id="MobiDB-lite"/>
    </source>
</evidence>